<dbReference type="OrthoDB" id="3352408at2759"/>
<evidence type="ECO:0000256" key="1">
    <source>
        <dbReference type="ARBA" id="ARBA00004651"/>
    </source>
</evidence>
<evidence type="ECO:0000256" key="2">
    <source>
        <dbReference type="ARBA" id="ARBA00022475"/>
    </source>
</evidence>
<dbReference type="GO" id="GO:0000166">
    <property type="term" value="F:nucleotide binding"/>
    <property type="evidence" value="ECO:0007669"/>
    <property type="project" value="InterPro"/>
</dbReference>
<dbReference type="AlphaFoldDB" id="A0E6J9"/>
<dbReference type="HOGENOM" id="CLU_1491836_0_0_1"/>
<dbReference type="STRING" id="5888.A0E6J9"/>
<dbReference type="RefSeq" id="XP_001458313.1">
    <property type="nucleotide sequence ID" value="XM_001458276.1"/>
</dbReference>
<dbReference type="InterPro" id="IPR050510">
    <property type="entry name" value="Cation_transp_ATPase_P-type"/>
</dbReference>
<name>A0E6J9_PARTE</name>
<dbReference type="EMBL" id="CT868660">
    <property type="protein sequence ID" value="CAK90916.1"/>
    <property type="molecule type" value="Genomic_DNA"/>
</dbReference>
<dbReference type="Proteomes" id="UP000000600">
    <property type="component" value="Unassembled WGS sequence"/>
</dbReference>
<organism evidence="3 4">
    <name type="scientific">Paramecium tetraurelia</name>
    <dbReference type="NCBI Taxonomy" id="5888"/>
    <lineage>
        <taxon>Eukaryota</taxon>
        <taxon>Sar</taxon>
        <taxon>Alveolata</taxon>
        <taxon>Ciliophora</taxon>
        <taxon>Intramacronucleata</taxon>
        <taxon>Oligohymenophorea</taxon>
        <taxon>Peniculida</taxon>
        <taxon>Parameciidae</taxon>
        <taxon>Paramecium</taxon>
    </lineage>
</organism>
<keyword evidence="2" id="KW-0472">Membrane</keyword>
<evidence type="ECO:0000313" key="3">
    <source>
        <dbReference type="EMBL" id="CAK90916.1"/>
    </source>
</evidence>
<dbReference type="eggNOG" id="KOG0203">
    <property type="taxonomic scope" value="Eukaryota"/>
</dbReference>
<keyword evidence="2" id="KW-1003">Cell membrane</keyword>
<evidence type="ECO:0000313" key="4">
    <source>
        <dbReference type="Proteomes" id="UP000000600"/>
    </source>
</evidence>
<protein>
    <submittedName>
        <fullName evidence="3">Uncharacterized protein</fullName>
    </submittedName>
</protein>
<dbReference type="InParanoid" id="A0E6J9"/>
<dbReference type="SUPFAM" id="SSF81660">
    <property type="entry name" value="Metal cation-transporting ATPase, ATP-binding domain N"/>
    <property type="match status" value="1"/>
</dbReference>
<dbReference type="PANTHER" id="PTHR43294:SF21">
    <property type="entry name" value="CATION TRANSPORTING ATPASE"/>
    <property type="match status" value="1"/>
</dbReference>
<keyword evidence="4" id="KW-1185">Reference proteome</keyword>
<dbReference type="GeneID" id="5044098"/>
<dbReference type="InterPro" id="IPR023299">
    <property type="entry name" value="ATPase_P-typ_cyto_dom_N"/>
</dbReference>
<reference evidence="3 4" key="1">
    <citation type="journal article" date="2006" name="Nature">
        <title>Global trends of whole-genome duplications revealed by the ciliate Paramecium tetraurelia.</title>
        <authorList>
            <consortium name="Genoscope"/>
            <person name="Aury J.-M."/>
            <person name="Jaillon O."/>
            <person name="Duret L."/>
            <person name="Noel B."/>
            <person name="Jubin C."/>
            <person name="Porcel B.M."/>
            <person name="Segurens B."/>
            <person name="Daubin V."/>
            <person name="Anthouard V."/>
            <person name="Aiach N."/>
            <person name="Arnaiz O."/>
            <person name="Billaut A."/>
            <person name="Beisson J."/>
            <person name="Blanc I."/>
            <person name="Bouhouche K."/>
            <person name="Camara F."/>
            <person name="Duharcourt S."/>
            <person name="Guigo R."/>
            <person name="Gogendeau D."/>
            <person name="Katinka M."/>
            <person name="Keller A.-M."/>
            <person name="Kissmehl R."/>
            <person name="Klotz C."/>
            <person name="Koll F."/>
            <person name="Le Moue A."/>
            <person name="Lepere C."/>
            <person name="Malinsky S."/>
            <person name="Nowacki M."/>
            <person name="Nowak J.K."/>
            <person name="Plattner H."/>
            <person name="Poulain J."/>
            <person name="Ruiz F."/>
            <person name="Serrano V."/>
            <person name="Zagulski M."/>
            <person name="Dessen P."/>
            <person name="Betermier M."/>
            <person name="Weissenbach J."/>
            <person name="Scarpelli C."/>
            <person name="Schachter V."/>
            <person name="Sperling L."/>
            <person name="Meyer E."/>
            <person name="Cohen J."/>
            <person name="Wincker P."/>
        </authorList>
    </citation>
    <scope>NUCLEOTIDE SEQUENCE [LARGE SCALE GENOMIC DNA]</scope>
    <source>
        <strain evidence="3 4">Stock d4-2</strain>
    </source>
</reference>
<gene>
    <name evidence="3" type="ORF">GSPATT00003781001</name>
</gene>
<dbReference type="GO" id="GO:0005886">
    <property type="term" value="C:plasma membrane"/>
    <property type="evidence" value="ECO:0007669"/>
    <property type="project" value="UniProtKB-SubCell"/>
</dbReference>
<comment type="subcellular location">
    <subcellularLocation>
        <location evidence="1">Cell membrane</location>
        <topology evidence="1">Multi-pass membrane protein</topology>
    </subcellularLocation>
</comment>
<dbReference type="PANTHER" id="PTHR43294">
    <property type="entry name" value="SODIUM/POTASSIUM-TRANSPORTING ATPASE SUBUNIT ALPHA"/>
    <property type="match status" value="1"/>
</dbReference>
<proteinExistence type="predicted"/>
<sequence>MGGIYMCFVLYGVNPNAIWCKIKFMARQNYKIIPSFYSLVLQHTINLPFNSTNKFSLCIVNWETQDSYYCVYIKGAPEKLWTFSSYLLVEGRNQPIDEQITQKFKSVNVSFGKGGERVLGFAKLHLPRSEFQKGYKFNLNLIDTLKFKLEGFTFLGLLSLMDHQKRLYLKQLKNVNQQVQR</sequence>
<accession>A0E6J9</accession>
<dbReference type="Gene3D" id="3.40.1110.10">
    <property type="entry name" value="Calcium-transporting ATPase, cytoplasmic domain N"/>
    <property type="match status" value="1"/>
</dbReference>
<dbReference type="KEGG" id="ptm:GSPATT00003781001"/>
<dbReference type="Pfam" id="PF13246">
    <property type="entry name" value="Cation_ATPase"/>
    <property type="match status" value="1"/>
</dbReference>